<reference evidence="2" key="1">
    <citation type="journal article" date="2023" name="G3 (Bethesda)">
        <title>Whole genome assemblies of Zophobas morio and Tenebrio molitor.</title>
        <authorList>
            <person name="Kaur S."/>
            <person name="Stinson S.A."/>
            <person name="diCenzo G.C."/>
        </authorList>
    </citation>
    <scope>NUCLEOTIDE SEQUENCE</scope>
    <source>
        <strain evidence="2">QUZm001</strain>
    </source>
</reference>
<dbReference type="PANTHER" id="PTHR48174">
    <property type="entry name" value="DUF946 FAMILY PROTEIN"/>
    <property type="match status" value="1"/>
</dbReference>
<name>A0AA38J4F7_9CUCU</name>
<comment type="caution">
    <text evidence="2">The sequence shown here is derived from an EMBL/GenBank/DDBJ whole genome shotgun (WGS) entry which is preliminary data.</text>
</comment>
<evidence type="ECO:0000313" key="3">
    <source>
        <dbReference type="Proteomes" id="UP001168821"/>
    </source>
</evidence>
<evidence type="ECO:0000256" key="1">
    <source>
        <dbReference type="SAM" id="SignalP"/>
    </source>
</evidence>
<dbReference type="EMBL" id="JALNTZ010000001">
    <property type="protein sequence ID" value="KAJ3667000.1"/>
    <property type="molecule type" value="Genomic_DNA"/>
</dbReference>
<dbReference type="Pfam" id="PF06101">
    <property type="entry name" value="Vps62"/>
    <property type="match status" value="2"/>
</dbReference>
<dbReference type="PANTHER" id="PTHR48174:SF5">
    <property type="entry name" value="VACUOLAR PROTEIN SORTING-ASSOCIATED PROTEIN 62"/>
    <property type="match status" value="1"/>
</dbReference>
<dbReference type="AlphaFoldDB" id="A0AA38J4F7"/>
<feature type="chain" id="PRO_5041293651" evidence="1">
    <location>
        <begin position="22"/>
        <end position="332"/>
    </location>
</feature>
<protein>
    <submittedName>
        <fullName evidence="2">Uncharacterized protein</fullName>
    </submittedName>
</protein>
<keyword evidence="3" id="KW-1185">Reference proteome</keyword>
<proteinExistence type="predicted"/>
<organism evidence="2 3">
    <name type="scientific">Zophobas morio</name>
    <dbReference type="NCBI Taxonomy" id="2755281"/>
    <lineage>
        <taxon>Eukaryota</taxon>
        <taxon>Metazoa</taxon>
        <taxon>Ecdysozoa</taxon>
        <taxon>Arthropoda</taxon>
        <taxon>Hexapoda</taxon>
        <taxon>Insecta</taxon>
        <taxon>Pterygota</taxon>
        <taxon>Neoptera</taxon>
        <taxon>Endopterygota</taxon>
        <taxon>Coleoptera</taxon>
        <taxon>Polyphaga</taxon>
        <taxon>Cucujiformia</taxon>
        <taxon>Tenebrionidae</taxon>
        <taxon>Zophobas</taxon>
    </lineage>
</organism>
<dbReference type="InterPro" id="IPR009291">
    <property type="entry name" value="Vps62"/>
</dbReference>
<sequence>MVTVGVVLFLLLAFGLTTLQANDADLIKQLVIQWAPLVWISPEEKYYPSSINHFLKNVQLVNENGKTIMLPINGTDIPQYNTKSLQLVTTCDLDSLIKSGNSFLNGHIPKMYSVPTYAIISPCSPNSSFRANILYKKTNPNLYFSVSYWTFYPFNKGKDICFLGKVPVVPIFGRCFGHRTTIGSHVGDWEHMTLFFNGNPFPSEMYIAIHNTGGYYTLAPHQQHFKFDVYRKVLNQTSPHCANQGGHPVLFSATGSHGLLRPLENTRGGHHWRGLGIGKRERRKHLQCCFGACMKPVEGRENLRQKSDSLLHQKLRECNGKLHQDVEGFART</sequence>
<accession>A0AA38J4F7</accession>
<dbReference type="InterPro" id="IPR017245">
    <property type="entry name" value="BLOC-1_complex_su-3"/>
</dbReference>
<dbReference type="Proteomes" id="UP001168821">
    <property type="component" value="Unassembled WGS sequence"/>
</dbReference>
<keyword evidence="1" id="KW-0732">Signal</keyword>
<evidence type="ECO:0000313" key="2">
    <source>
        <dbReference type="EMBL" id="KAJ3667000.1"/>
    </source>
</evidence>
<dbReference type="Pfam" id="PF15753">
    <property type="entry name" value="BLOC1S3"/>
    <property type="match status" value="1"/>
</dbReference>
<feature type="signal peptide" evidence="1">
    <location>
        <begin position="1"/>
        <end position="21"/>
    </location>
</feature>
<gene>
    <name evidence="2" type="ORF">Zmor_002411</name>
</gene>